<evidence type="ECO:0000256" key="3">
    <source>
        <dbReference type="ARBA" id="ARBA00022692"/>
    </source>
</evidence>
<protein>
    <submittedName>
        <fullName evidence="7">Putative permease YjgP/YjgQ family protein</fullName>
    </submittedName>
</protein>
<keyword evidence="3 6" id="KW-0812">Transmembrane</keyword>
<feature type="transmembrane region" description="Helical" evidence="6">
    <location>
        <begin position="317"/>
        <end position="340"/>
    </location>
</feature>
<evidence type="ECO:0000256" key="2">
    <source>
        <dbReference type="ARBA" id="ARBA00022475"/>
    </source>
</evidence>
<dbReference type="InterPro" id="IPR005495">
    <property type="entry name" value="LptG/LptF_permease"/>
</dbReference>
<evidence type="ECO:0000256" key="5">
    <source>
        <dbReference type="ARBA" id="ARBA00023136"/>
    </source>
</evidence>
<sequence>MTTLFDRYVLGKYVHTFLILFVCIYGLFVVFDGFTNMDEFQEDSVSTVETITRMVKHYSFQSASIFSMIGAILGVVSSMIVFALLQKHSEIAPLLAAGVPVYRIVVPALLGMAFVNVLLIVNQEVIIPNISHHLLAPRNSTKKVQKQLDPVNDPATGVHISGSRLIVNDSTIEDVIFTLKANDLAKTLITMSAPKAHYQFETESQPSGWTLYNVEPTVDRVLDELTEKGRTIVSRSADGNGLFILTSLDFMELYNRNQSTQFATTRDLMKRVKAPAGNPLALRMQEMSLHSRLTAPILNILAILVAIPLVLRKESRGLIGNLALCATVLGVLFALTQASFFMGRANLIEPDIAAWTPVVMTGSCAAWVSAYIQS</sequence>
<dbReference type="PANTHER" id="PTHR33529">
    <property type="entry name" value="SLR0882 PROTEIN-RELATED"/>
    <property type="match status" value="1"/>
</dbReference>
<dbReference type="PANTHER" id="PTHR33529:SF2">
    <property type="entry name" value="LIPOPOLYSACCHARIDE EXPORT SYSTEM PERMEASE PROTEIN LPTG"/>
    <property type="match status" value="1"/>
</dbReference>
<evidence type="ECO:0000313" key="7">
    <source>
        <dbReference type="EMBL" id="QDU82087.1"/>
    </source>
</evidence>
<dbReference type="GO" id="GO:0043190">
    <property type="term" value="C:ATP-binding cassette (ABC) transporter complex"/>
    <property type="evidence" value="ECO:0007669"/>
    <property type="project" value="TreeGrafter"/>
</dbReference>
<feature type="transmembrane region" description="Helical" evidence="6">
    <location>
        <begin position="12"/>
        <end position="31"/>
    </location>
</feature>
<proteinExistence type="predicted"/>
<evidence type="ECO:0000256" key="6">
    <source>
        <dbReference type="SAM" id="Phobius"/>
    </source>
</evidence>
<feature type="transmembrane region" description="Helical" evidence="6">
    <location>
        <begin position="104"/>
        <end position="121"/>
    </location>
</feature>
<evidence type="ECO:0000313" key="8">
    <source>
        <dbReference type="Proteomes" id="UP000317178"/>
    </source>
</evidence>
<gene>
    <name evidence="7" type="ORF">Pla110_38420</name>
</gene>
<feature type="transmembrane region" description="Helical" evidence="6">
    <location>
        <begin position="63"/>
        <end position="84"/>
    </location>
</feature>
<dbReference type="RefSeq" id="WP_197440284.1">
    <property type="nucleotide sequence ID" value="NZ_CP036281.1"/>
</dbReference>
<keyword evidence="4 6" id="KW-1133">Transmembrane helix</keyword>
<feature type="transmembrane region" description="Helical" evidence="6">
    <location>
        <begin position="352"/>
        <end position="372"/>
    </location>
</feature>
<keyword evidence="5 6" id="KW-0472">Membrane</keyword>
<keyword evidence="2" id="KW-1003">Cell membrane</keyword>
<evidence type="ECO:0000256" key="1">
    <source>
        <dbReference type="ARBA" id="ARBA00004651"/>
    </source>
</evidence>
<keyword evidence="8" id="KW-1185">Reference proteome</keyword>
<accession>A0A518CS71</accession>
<feature type="transmembrane region" description="Helical" evidence="6">
    <location>
        <begin position="293"/>
        <end position="311"/>
    </location>
</feature>
<dbReference type="AlphaFoldDB" id="A0A518CS71"/>
<organism evidence="7 8">
    <name type="scientific">Polystyrenella longa</name>
    <dbReference type="NCBI Taxonomy" id="2528007"/>
    <lineage>
        <taxon>Bacteria</taxon>
        <taxon>Pseudomonadati</taxon>
        <taxon>Planctomycetota</taxon>
        <taxon>Planctomycetia</taxon>
        <taxon>Planctomycetales</taxon>
        <taxon>Planctomycetaceae</taxon>
        <taxon>Polystyrenella</taxon>
    </lineage>
</organism>
<reference evidence="7 8" key="1">
    <citation type="submission" date="2019-02" db="EMBL/GenBank/DDBJ databases">
        <title>Deep-cultivation of Planctomycetes and their phenomic and genomic characterization uncovers novel biology.</title>
        <authorList>
            <person name="Wiegand S."/>
            <person name="Jogler M."/>
            <person name="Boedeker C."/>
            <person name="Pinto D."/>
            <person name="Vollmers J."/>
            <person name="Rivas-Marin E."/>
            <person name="Kohn T."/>
            <person name="Peeters S.H."/>
            <person name="Heuer A."/>
            <person name="Rast P."/>
            <person name="Oberbeckmann S."/>
            <person name="Bunk B."/>
            <person name="Jeske O."/>
            <person name="Meyerdierks A."/>
            <person name="Storesund J.E."/>
            <person name="Kallscheuer N."/>
            <person name="Luecker S."/>
            <person name="Lage O.M."/>
            <person name="Pohl T."/>
            <person name="Merkel B.J."/>
            <person name="Hornburger P."/>
            <person name="Mueller R.-W."/>
            <person name="Bruemmer F."/>
            <person name="Labrenz M."/>
            <person name="Spormann A.M."/>
            <person name="Op den Camp H."/>
            <person name="Overmann J."/>
            <person name="Amann R."/>
            <person name="Jetten M.S.M."/>
            <person name="Mascher T."/>
            <person name="Medema M.H."/>
            <person name="Devos D.P."/>
            <person name="Kaster A.-K."/>
            <person name="Ovreas L."/>
            <person name="Rohde M."/>
            <person name="Galperin M.Y."/>
            <person name="Jogler C."/>
        </authorList>
    </citation>
    <scope>NUCLEOTIDE SEQUENCE [LARGE SCALE GENOMIC DNA]</scope>
    <source>
        <strain evidence="7 8">Pla110</strain>
    </source>
</reference>
<dbReference type="KEGG" id="plon:Pla110_38420"/>
<comment type="subcellular location">
    <subcellularLocation>
        <location evidence="1">Cell membrane</location>
        <topology evidence="1">Multi-pass membrane protein</topology>
    </subcellularLocation>
</comment>
<dbReference type="Pfam" id="PF03739">
    <property type="entry name" value="LptF_LptG"/>
    <property type="match status" value="1"/>
</dbReference>
<dbReference type="GO" id="GO:0015920">
    <property type="term" value="P:lipopolysaccharide transport"/>
    <property type="evidence" value="ECO:0007669"/>
    <property type="project" value="TreeGrafter"/>
</dbReference>
<evidence type="ECO:0000256" key="4">
    <source>
        <dbReference type="ARBA" id="ARBA00022989"/>
    </source>
</evidence>
<name>A0A518CS71_9PLAN</name>
<dbReference type="EMBL" id="CP036281">
    <property type="protein sequence ID" value="QDU82087.1"/>
    <property type="molecule type" value="Genomic_DNA"/>
</dbReference>
<dbReference type="Proteomes" id="UP000317178">
    <property type="component" value="Chromosome"/>
</dbReference>